<dbReference type="InterPro" id="IPR001245">
    <property type="entry name" value="Ser-Thr/Tyr_kinase_cat_dom"/>
</dbReference>
<keyword evidence="6" id="KW-1185">Reference proteome</keyword>
<dbReference type="PANTHER" id="PTHR48007:SF40">
    <property type="entry name" value="SERINE-THREONINE_TYROSINE-PROTEIN KINASE CATALYTIC DOMAIN-CONTAINING PROTEIN"/>
    <property type="match status" value="1"/>
</dbReference>
<dbReference type="Gene3D" id="1.10.510.10">
    <property type="entry name" value="Transferase(Phosphotransferase) domain 1"/>
    <property type="match status" value="1"/>
</dbReference>
<dbReference type="PROSITE" id="PS50011">
    <property type="entry name" value="PROTEIN_KINASE_DOM"/>
    <property type="match status" value="1"/>
</dbReference>
<evidence type="ECO:0000256" key="2">
    <source>
        <dbReference type="SAM" id="Phobius"/>
    </source>
</evidence>
<evidence type="ECO:0000256" key="1">
    <source>
        <dbReference type="SAM" id="MobiDB-lite"/>
    </source>
</evidence>
<dbReference type="PANTHER" id="PTHR48007">
    <property type="entry name" value="LEUCINE-RICH REPEAT RECEPTOR-LIKE PROTEIN KINASE PXC1"/>
    <property type="match status" value="1"/>
</dbReference>
<organism evidence="5 6">
    <name type="scientific">Penstemon smallii</name>
    <dbReference type="NCBI Taxonomy" id="265156"/>
    <lineage>
        <taxon>Eukaryota</taxon>
        <taxon>Viridiplantae</taxon>
        <taxon>Streptophyta</taxon>
        <taxon>Embryophyta</taxon>
        <taxon>Tracheophyta</taxon>
        <taxon>Spermatophyta</taxon>
        <taxon>Magnoliopsida</taxon>
        <taxon>eudicotyledons</taxon>
        <taxon>Gunneridae</taxon>
        <taxon>Pentapetalae</taxon>
        <taxon>asterids</taxon>
        <taxon>lamiids</taxon>
        <taxon>Lamiales</taxon>
        <taxon>Plantaginaceae</taxon>
        <taxon>Cheloneae</taxon>
        <taxon>Penstemon</taxon>
    </lineage>
</organism>
<gene>
    <name evidence="5" type="ORF">ACJIZ3_021017</name>
</gene>
<dbReference type="EMBL" id="JBJXBP010000006">
    <property type="protein sequence ID" value="KAL3824988.1"/>
    <property type="molecule type" value="Genomic_DNA"/>
</dbReference>
<dbReference type="AlphaFoldDB" id="A0ABD3SKW4"/>
<evidence type="ECO:0000313" key="6">
    <source>
        <dbReference type="Proteomes" id="UP001634393"/>
    </source>
</evidence>
<keyword evidence="2" id="KW-0472">Membrane</keyword>
<sequence>MKTSATLIIFFIFCLFLQSIAFEIDEFYADEHAALIQLRDGVNSTSNLHANWTGPPCSKRNESRWAGIACLDWHIAHLVLEGIQMTGSLPPTFLQNLTFLTKLSFRNNSLHGPLPSLANLTNLESVILSRNQFSGSIPINYIDIPNLTELEIQENDISGPLPPFNQKSLIAFNVSYNQLEGPIPETPVLLKFPESSYDNNSALCGGITGLTPCPIIAPPPVPSSAPSPSPISSRDEGAGLELWSIALIVAAAALVPLSVILIFLCYYRRLYRKTIKQEPQVPGEVSIDDRRGKRQYWSDSTDDPEKTLELEFMDNNNNKPIFDLDDLLRAAAQVIGRGKLGTTYKAMLECGSVVAVKRFKEMNSLSKKDFVQQMHLLGHIKHENLTEIISFYHSREEKLIIYDYVPDGNLFSLLHENRGIGRVPLDWKTRISIIKDIAKALDFLHHSLASQRVPHGNLKSSKILIQRVNHENEIHVKLTDYGFLPLVPTNKLSVARTPEFREGKKLTWKADVYCFGILVLEIVTGRVPSPCSSSSSGNGGEERDSDLSSWVRAAVNNDWSTDILDVEILGEREGYDEMLKLTEIALECTDEVPERRPKMSRVLSRIQEMIIIVD</sequence>
<keyword evidence="3" id="KW-0732">Signal</keyword>
<dbReference type="Pfam" id="PF07714">
    <property type="entry name" value="PK_Tyr_Ser-Thr"/>
    <property type="match status" value="1"/>
</dbReference>
<dbReference type="InterPro" id="IPR046959">
    <property type="entry name" value="PRK1-6/SRF4-like"/>
</dbReference>
<dbReference type="Proteomes" id="UP001634393">
    <property type="component" value="Unassembled WGS sequence"/>
</dbReference>
<accession>A0ABD3SKW4</accession>
<dbReference type="SUPFAM" id="SSF56112">
    <property type="entry name" value="Protein kinase-like (PK-like)"/>
    <property type="match status" value="1"/>
</dbReference>
<feature type="domain" description="Protein kinase" evidence="4">
    <location>
        <begin position="329"/>
        <end position="610"/>
    </location>
</feature>
<dbReference type="InterPro" id="IPR032675">
    <property type="entry name" value="LRR_dom_sf"/>
</dbReference>
<name>A0ABD3SKW4_9LAMI</name>
<evidence type="ECO:0000256" key="3">
    <source>
        <dbReference type="SAM" id="SignalP"/>
    </source>
</evidence>
<proteinExistence type="predicted"/>
<evidence type="ECO:0000313" key="5">
    <source>
        <dbReference type="EMBL" id="KAL3824988.1"/>
    </source>
</evidence>
<dbReference type="SUPFAM" id="SSF52058">
    <property type="entry name" value="L domain-like"/>
    <property type="match status" value="1"/>
</dbReference>
<reference evidence="5 6" key="1">
    <citation type="submission" date="2024-12" db="EMBL/GenBank/DDBJ databases">
        <title>The unique morphological basis and parallel evolutionary history of personate flowers in Penstemon.</title>
        <authorList>
            <person name="Depatie T.H."/>
            <person name="Wessinger C.A."/>
        </authorList>
    </citation>
    <scope>NUCLEOTIDE SEQUENCE [LARGE SCALE GENOMIC DNA]</scope>
    <source>
        <strain evidence="5">WTNN_2</strain>
        <tissue evidence="5">Leaf</tissue>
    </source>
</reference>
<keyword evidence="2" id="KW-1133">Transmembrane helix</keyword>
<feature type="region of interest" description="Disordered" evidence="1">
    <location>
        <begin position="281"/>
        <end position="302"/>
    </location>
</feature>
<feature type="signal peptide" evidence="3">
    <location>
        <begin position="1"/>
        <end position="21"/>
    </location>
</feature>
<evidence type="ECO:0000259" key="4">
    <source>
        <dbReference type="PROSITE" id="PS50011"/>
    </source>
</evidence>
<dbReference type="Gene3D" id="3.30.200.20">
    <property type="entry name" value="Phosphorylase Kinase, domain 1"/>
    <property type="match status" value="1"/>
</dbReference>
<keyword evidence="2" id="KW-0812">Transmembrane</keyword>
<feature type="transmembrane region" description="Helical" evidence="2">
    <location>
        <begin position="242"/>
        <end position="267"/>
    </location>
</feature>
<protein>
    <recommendedName>
        <fullName evidence="4">Protein kinase domain-containing protein</fullName>
    </recommendedName>
</protein>
<feature type="chain" id="PRO_5044790990" description="Protein kinase domain-containing protein" evidence="3">
    <location>
        <begin position="22"/>
        <end position="614"/>
    </location>
</feature>
<comment type="caution">
    <text evidence="5">The sequence shown here is derived from an EMBL/GenBank/DDBJ whole genome shotgun (WGS) entry which is preliminary data.</text>
</comment>
<dbReference type="InterPro" id="IPR011009">
    <property type="entry name" value="Kinase-like_dom_sf"/>
</dbReference>
<dbReference type="InterPro" id="IPR000719">
    <property type="entry name" value="Prot_kinase_dom"/>
</dbReference>
<dbReference type="Gene3D" id="3.80.10.10">
    <property type="entry name" value="Ribonuclease Inhibitor"/>
    <property type="match status" value="1"/>
</dbReference>